<dbReference type="InterPro" id="IPR004294">
    <property type="entry name" value="Carotenoid_Oase"/>
</dbReference>
<feature type="binding site" evidence="5">
    <location>
        <position position="173"/>
    </location>
    <ligand>
        <name>Fe cation</name>
        <dbReference type="ChEBI" id="CHEBI:24875"/>
        <note>catalytic</note>
    </ligand>
</feature>
<dbReference type="STRING" id="1542390.KX01_1812"/>
<gene>
    <name evidence="6" type="ORF">KX01_1812</name>
</gene>
<evidence type="ECO:0000256" key="5">
    <source>
        <dbReference type="PIRSR" id="PIRSR604294-1"/>
    </source>
</evidence>
<evidence type="ECO:0000256" key="2">
    <source>
        <dbReference type="ARBA" id="ARBA00022723"/>
    </source>
</evidence>
<dbReference type="OrthoDB" id="6636843at2"/>
<organism evidence="6 7">
    <name type="scientific">Francisella frigiditurris</name>
    <dbReference type="NCBI Taxonomy" id="1542390"/>
    <lineage>
        <taxon>Bacteria</taxon>
        <taxon>Pseudomonadati</taxon>
        <taxon>Pseudomonadota</taxon>
        <taxon>Gammaproteobacteria</taxon>
        <taxon>Thiotrichales</taxon>
        <taxon>Francisellaceae</taxon>
        <taxon>Francisella</taxon>
    </lineage>
</organism>
<dbReference type="GO" id="GO:0010436">
    <property type="term" value="F:carotenoid dioxygenase activity"/>
    <property type="evidence" value="ECO:0007669"/>
    <property type="project" value="TreeGrafter"/>
</dbReference>
<dbReference type="PANTHER" id="PTHR10543">
    <property type="entry name" value="BETA-CAROTENE DIOXYGENASE"/>
    <property type="match status" value="1"/>
</dbReference>
<evidence type="ECO:0000256" key="1">
    <source>
        <dbReference type="ARBA" id="ARBA00006787"/>
    </source>
</evidence>
<dbReference type="AlphaFoldDB" id="A0A1J0KR82"/>
<keyword evidence="7" id="KW-1185">Reference proteome</keyword>
<feature type="binding site" evidence="5">
    <location>
        <position position="466"/>
    </location>
    <ligand>
        <name>Fe cation</name>
        <dbReference type="ChEBI" id="CHEBI:24875"/>
        <note>catalytic</note>
    </ligand>
</feature>
<dbReference type="Pfam" id="PF03055">
    <property type="entry name" value="RPE65"/>
    <property type="match status" value="1"/>
</dbReference>
<keyword evidence="3" id="KW-0560">Oxidoreductase</keyword>
<reference evidence="7" key="1">
    <citation type="submission" date="2014-10" db="EMBL/GenBank/DDBJ databases">
        <authorList>
            <person name="Kuske C.R."/>
            <person name="Challacombe J.F."/>
            <person name="Daligault H.E."/>
            <person name="Davenport K.W."/>
            <person name="Johnson S.L."/>
            <person name="Siddaramappa S."/>
            <person name="Petersen J.M."/>
        </authorList>
    </citation>
    <scope>NUCLEOTIDE SEQUENCE [LARGE SCALE GENOMIC DNA]</scope>
    <source>
        <strain evidence="7">CA97-1460</strain>
    </source>
</reference>
<protein>
    <submittedName>
        <fullName evidence="6">Retinal pigment epithelial membrane family protein</fullName>
    </submittedName>
</protein>
<comment type="cofactor">
    <cofactor evidence="5">
        <name>Fe(2+)</name>
        <dbReference type="ChEBI" id="CHEBI:29033"/>
    </cofactor>
    <text evidence="5">Binds 1 Fe(2+) ion per subunit.</text>
</comment>
<comment type="similarity">
    <text evidence="1">Belongs to the carotenoid oxygenase family.</text>
</comment>
<feature type="binding site" evidence="5">
    <location>
        <position position="223"/>
    </location>
    <ligand>
        <name>Fe cation</name>
        <dbReference type="ChEBI" id="CHEBI:24875"/>
        <note>catalytic</note>
    </ligand>
</feature>
<dbReference type="RefSeq" id="WP_071664660.1">
    <property type="nucleotide sequence ID" value="NZ_CP009654.1"/>
</dbReference>
<keyword evidence="4 5" id="KW-0408">Iron</keyword>
<sequence length="471" mass="55011">MNQFYLKGLDNVTQECKDISLNPEVDNLPNWFDGKILRIGPAKFNIGNQKLNHWFDGLAMVYKFEKIDKDIVFSNSFLKSPQYRANLKNKMLFDEFATLSPKNKFQKILTSIKRILKISKERPSCNVNFMKAGKNLLAITEVTNTIKLDNDGISTSGEYSFNDDIKGQITCAHPQYDPDTKEQFNFAVSIGKDFEYSIFRMKNEEEKRDIICKFKSKDFFYSHSLFLTKNYIILYAGPLRARATSFLTKTFNESLYYKKDARCEFIFIDRSSGEISKIDSERMLFLHSVNAYEKDGFVNLDIVAYLDELNPYDNLYLDKIKTGSFMMRTELRRYEVDILTKKSECIFLNKQNLEFPRINPEFLTKEYKYVYAAVQNKNTPEEFFNGIVKIDLENNQEDICFFKKGEYVSEPIFIKKPEVIDEDDGVIFINVLDAKKDLSYISILNAKDLTLLYKAYLPIKIPFSLHGIYLK</sequence>
<proteinExistence type="inferred from homology"/>
<keyword evidence="2 5" id="KW-0479">Metal-binding</keyword>
<evidence type="ECO:0000256" key="4">
    <source>
        <dbReference type="ARBA" id="ARBA00023004"/>
    </source>
</evidence>
<dbReference type="EMBL" id="CP009654">
    <property type="protein sequence ID" value="APC96264.1"/>
    <property type="molecule type" value="Genomic_DNA"/>
</dbReference>
<evidence type="ECO:0000256" key="3">
    <source>
        <dbReference type="ARBA" id="ARBA00023002"/>
    </source>
</evidence>
<name>A0A1J0KR82_9GAMM</name>
<dbReference type="GO" id="GO:0046872">
    <property type="term" value="F:metal ion binding"/>
    <property type="evidence" value="ECO:0007669"/>
    <property type="project" value="UniProtKB-KW"/>
</dbReference>
<accession>A0A1J0KR82</accession>
<dbReference type="PANTHER" id="PTHR10543:SF24">
    <property type="entry name" value="CAROTENOID ISOMEROOXYGENASE"/>
    <property type="match status" value="1"/>
</dbReference>
<evidence type="ECO:0000313" key="6">
    <source>
        <dbReference type="EMBL" id="APC96264.1"/>
    </source>
</evidence>
<feature type="binding site" evidence="5">
    <location>
        <position position="287"/>
    </location>
    <ligand>
        <name>Fe cation</name>
        <dbReference type="ChEBI" id="CHEBI:24875"/>
        <note>catalytic</note>
    </ligand>
</feature>
<dbReference type="KEGG" id="frc:KX01_1812"/>
<dbReference type="Proteomes" id="UP000182521">
    <property type="component" value="Chromosome"/>
</dbReference>
<evidence type="ECO:0000313" key="7">
    <source>
        <dbReference type="Proteomes" id="UP000182521"/>
    </source>
</evidence>
<dbReference type="GO" id="GO:0016121">
    <property type="term" value="P:carotene catabolic process"/>
    <property type="evidence" value="ECO:0007669"/>
    <property type="project" value="TreeGrafter"/>
</dbReference>